<evidence type="ECO:0000256" key="4">
    <source>
        <dbReference type="ARBA" id="ARBA00004762"/>
    </source>
</evidence>
<dbReference type="InterPro" id="IPR004429">
    <property type="entry name" value="Isopropylmalate_DH"/>
</dbReference>
<reference evidence="20 21" key="1">
    <citation type="submission" date="2011-08" db="EMBL/GenBank/DDBJ databases">
        <title>The Genome Sequence of Clostridium orbiscindens 1_3_50AFAA.</title>
        <authorList>
            <consortium name="The Broad Institute Genome Sequencing Platform"/>
            <person name="Earl A."/>
            <person name="Ward D."/>
            <person name="Feldgarden M."/>
            <person name="Gevers D."/>
            <person name="Daigneault M."/>
            <person name="Strauss J."/>
            <person name="Allen-Vercoe E."/>
            <person name="Young S.K."/>
            <person name="Zeng Q."/>
            <person name="Gargeya S."/>
            <person name="Fitzgerald M."/>
            <person name="Haas B."/>
            <person name="Abouelleil A."/>
            <person name="Alvarado L."/>
            <person name="Arachchi H.M."/>
            <person name="Berlin A."/>
            <person name="Brown A."/>
            <person name="Chapman S.B."/>
            <person name="Chen Z."/>
            <person name="Dunbar C."/>
            <person name="Freedman E."/>
            <person name="Gearin G."/>
            <person name="Gellesch M."/>
            <person name="Goldberg J."/>
            <person name="Griggs A."/>
            <person name="Gujja S."/>
            <person name="Heiman D."/>
            <person name="Howarth C."/>
            <person name="Larson L."/>
            <person name="Lui A."/>
            <person name="MacDonald P.J.P."/>
            <person name="Montmayeur A."/>
            <person name="Murphy C."/>
            <person name="Neiman D."/>
            <person name="Pearson M."/>
            <person name="Priest M."/>
            <person name="Roberts A."/>
            <person name="Saif S."/>
            <person name="Shea T."/>
            <person name="Shenoy N."/>
            <person name="Sisk P."/>
            <person name="Stolte C."/>
            <person name="Sykes S."/>
            <person name="Wortman J."/>
            <person name="Nusbaum C."/>
            <person name="Birren B."/>
        </authorList>
    </citation>
    <scope>NUCLEOTIDE SEQUENCE [LARGE SCALE GENOMIC DNA]</scope>
    <source>
        <strain evidence="20 21">1_3_50AFAA</strain>
    </source>
</reference>
<dbReference type="GO" id="GO:0000287">
    <property type="term" value="F:magnesium ion binding"/>
    <property type="evidence" value="ECO:0007669"/>
    <property type="project" value="InterPro"/>
</dbReference>
<evidence type="ECO:0000256" key="3">
    <source>
        <dbReference type="ARBA" id="ARBA00001946"/>
    </source>
</evidence>
<dbReference type="GO" id="GO:0009098">
    <property type="term" value="P:L-leucine biosynthetic process"/>
    <property type="evidence" value="ECO:0007669"/>
    <property type="project" value="UniProtKB-UniPathway"/>
</dbReference>
<name>A0A096B4X1_FLAPL</name>
<keyword evidence="10" id="KW-0028">Amino-acid biosynthesis</keyword>
<evidence type="ECO:0000256" key="12">
    <source>
        <dbReference type="ARBA" id="ARBA00022842"/>
    </source>
</evidence>
<gene>
    <name evidence="20" type="ORF">HMPREF9460_03209</name>
</gene>
<protein>
    <recommendedName>
        <fullName evidence="8">3-isopropylmalate dehydrogenase</fullName>
        <ecNumber evidence="7">1.1.1.85</ecNumber>
    </recommendedName>
    <alternativeName>
        <fullName evidence="18">3-IPM-DH</fullName>
    </alternativeName>
    <alternativeName>
        <fullName evidence="17">Beta-IPM dehydrogenase</fullName>
    </alternativeName>
</protein>
<dbReference type="GO" id="GO:0003862">
    <property type="term" value="F:3-isopropylmalate dehydrogenase activity"/>
    <property type="evidence" value="ECO:0007669"/>
    <property type="project" value="UniProtKB-EC"/>
</dbReference>
<dbReference type="PROSITE" id="PS00470">
    <property type="entry name" value="IDH_IMDH"/>
    <property type="match status" value="1"/>
</dbReference>
<accession>A0A096B4X1</accession>
<keyword evidence="14" id="KW-0520">NAD</keyword>
<dbReference type="Pfam" id="PF00180">
    <property type="entry name" value="Iso_dh"/>
    <property type="match status" value="1"/>
</dbReference>
<comment type="caution">
    <text evidence="20">The sequence shown here is derived from an EMBL/GenBank/DDBJ whole genome shotgun (WGS) entry which is preliminary data.</text>
</comment>
<proteinExistence type="inferred from homology"/>
<evidence type="ECO:0000256" key="14">
    <source>
        <dbReference type="ARBA" id="ARBA00023027"/>
    </source>
</evidence>
<evidence type="ECO:0000313" key="20">
    <source>
        <dbReference type="EMBL" id="KGF54021.1"/>
    </source>
</evidence>
<evidence type="ECO:0000256" key="11">
    <source>
        <dbReference type="ARBA" id="ARBA00022723"/>
    </source>
</evidence>
<evidence type="ECO:0000256" key="15">
    <source>
        <dbReference type="ARBA" id="ARBA00023211"/>
    </source>
</evidence>
<comment type="pathway">
    <text evidence="4">Amino-acid biosynthesis; L-leucine biosynthesis; L-leucine from 3-methyl-2-oxobutanoate: step 3/4.</text>
</comment>
<dbReference type="EC" id="1.1.1.85" evidence="7"/>
<evidence type="ECO:0000256" key="17">
    <source>
        <dbReference type="ARBA" id="ARBA00030010"/>
    </source>
</evidence>
<dbReference type="PANTHER" id="PTHR42979">
    <property type="entry name" value="3-ISOPROPYLMALATE DEHYDROGENASE"/>
    <property type="match status" value="1"/>
</dbReference>
<dbReference type="AlphaFoldDB" id="A0A096B4X1"/>
<dbReference type="EMBL" id="ADLO01000098">
    <property type="protein sequence ID" value="KGF54021.1"/>
    <property type="molecule type" value="Genomic_DNA"/>
</dbReference>
<evidence type="ECO:0000256" key="1">
    <source>
        <dbReference type="ARBA" id="ARBA00000624"/>
    </source>
</evidence>
<comment type="catalytic activity">
    <reaction evidence="1">
        <text>(2R,3S)-3-isopropylmalate + NAD(+) = 4-methyl-2-oxopentanoate + CO2 + NADH</text>
        <dbReference type="Rhea" id="RHEA:32271"/>
        <dbReference type="ChEBI" id="CHEBI:16526"/>
        <dbReference type="ChEBI" id="CHEBI:17865"/>
        <dbReference type="ChEBI" id="CHEBI:35121"/>
        <dbReference type="ChEBI" id="CHEBI:57540"/>
        <dbReference type="ChEBI" id="CHEBI:57945"/>
        <dbReference type="EC" id="1.1.1.85"/>
    </reaction>
</comment>
<dbReference type="RefSeq" id="WP_044942561.1">
    <property type="nucleotide sequence ID" value="NZ_KN174165.1"/>
</dbReference>
<dbReference type="GO" id="GO:0005829">
    <property type="term" value="C:cytosol"/>
    <property type="evidence" value="ECO:0007669"/>
    <property type="project" value="TreeGrafter"/>
</dbReference>
<evidence type="ECO:0000256" key="8">
    <source>
        <dbReference type="ARBA" id="ARBA00019276"/>
    </source>
</evidence>
<keyword evidence="21" id="KW-1185">Reference proteome</keyword>
<feature type="domain" description="Isopropylmalate dehydrogenase-like" evidence="19">
    <location>
        <begin position="4"/>
        <end position="361"/>
    </location>
</feature>
<evidence type="ECO:0000256" key="6">
    <source>
        <dbReference type="ARBA" id="ARBA00011738"/>
    </source>
</evidence>
<keyword evidence="13" id="KW-0560">Oxidoreductase</keyword>
<dbReference type="Gene3D" id="3.40.718.10">
    <property type="entry name" value="Isopropylmalate Dehydrogenase"/>
    <property type="match status" value="1"/>
</dbReference>
<dbReference type="eggNOG" id="COG0473">
    <property type="taxonomic scope" value="Bacteria"/>
</dbReference>
<evidence type="ECO:0000256" key="7">
    <source>
        <dbReference type="ARBA" id="ARBA00013101"/>
    </source>
</evidence>
<evidence type="ECO:0000259" key="19">
    <source>
        <dbReference type="SMART" id="SM01329"/>
    </source>
</evidence>
<evidence type="ECO:0000256" key="18">
    <source>
        <dbReference type="ARBA" id="ARBA00033138"/>
    </source>
</evidence>
<keyword evidence="12" id="KW-0460">Magnesium</keyword>
<comment type="cofactor">
    <cofactor evidence="2">
        <name>Mn(2+)</name>
        <dbReference type="ChEBI" id="CHEBI:29035"/>
    </cofactor>
</comment>
<evidence type="ECO:0000256" key="2">
    <source>
        <dbReference type="ARBA" id="ARBA00001936"/>
    </source>
</evidence>
<dbReference type="UniPathway" id="UPA00048">
    <property type="reaction ID" value="UER00072"/>
</dbReference>
<comment type="subunit">
    <text evidence="6">Homodimer.</text>
</comment>
<dbReference type="PANTHER" id="PTHR42979:SF1">
    <property type="entry name" value="3-ISOPROPYLMALATE DEHYDROGENASE"/>
    <property type="match status" value="1"/>
</dbReference>
<dbReference type="Proteomes" id="UP000029585">
    <property type="component" value="Unassembled WGS sequence"/>
</dbReference>
<dbReference type="InterPro" id="IPR024084">
    <property type="entry name" value="IsoPropMal-DH-like_dom"/>
</dbReference>
<evidence type="ECO:0000256" key="5">
    <source>
        <dbReference type="ARBA" id="ARBA00008319"/>
    </source>
</evidence>
<sequence>MEKKIAVLRGDGIGPEVVNESIKVLERVAQKFGHTFHYYDIIGGVAGLEAYGDALRPQDYELGRSCDSILFGSVGDPRKYTFTGANGTKKYPSRKEAAVKALASFRRGMELFANIRPAKVYPQLIQASPLKDTVARELDLIVLRENTAGIFYAGKYRKEIGGELTACDECVYTWSQIERHARCAFDLAMGRKKHVTMVNKPNAMETGVLWQTVYEKVAEEYPEVHYETMLIDGCAARLVSRPGYFDVIAAENMFGDILSDLANSAAGSMGIAGSGDIGSEGKGLYECAGGSAPDIAGQNIANPIAEILSAALMLRLSFHMTVEADAIEAAIVKVLDDGYRTGDIMTPGGKRLSCSDMGDAISEAI</sequence>
<dbReference type="HOGENOM" id="CLU_031953_0_3_9"/>
<comment type="cofactor">
    <cofactor evidence="3">
        <name>Mg(2+)</name>
        <dbReference type="ChEBI" id="CHEBI:18420"/>
    </cofactor>
</comment>
<dbReference type="GO" id="GO:0051287">
    <property type="term" value="F:NAD binding"/>
    <property type="evidence" value="ECO:0007669"/>
    <property type="project" value="InterPro"/>
</dbReference>
<dbReference type="PATRIC" id="fig|742738.3.peg.3301"/>
<evidence type="ECO:0000313" key="21">
    <source>
        <dbReference type="Proteomes" id="UP000029585"/>
    </source>
</evidence>
<evidence type="ECO:0000256" key="16">
    <source>
        <dbReference type="ARBA" id="ARBA00023304"/>
    </source>
</evidence>
<keyword evidence="16" id="KW-0100">Branched-chain amino acid biosynthesis</keyword>
<keyword evidence="11" id="KW-0479">Metal-binding</keyword>
<evidence type="ECO:0000256" key="9">
    <source>
        <dbReference type="ARBA" id="ARBA00022430"/>
    </source>
</evidence>
<evidence type="ECO:0000256" key="10">
    <source>
        <dbReference type="ARBA" id="ARBA00022605"/>
    </source>
</evidence>
<dbReference type="SMART" id="SM01329">
    <property type="entry name" value="Iso_dh"/>
    <property type="match status" value="1"/>
</dbReference>
<comment type="similarity">
    <text evidence="5">Belongs to the isocitrate and isopropylmalate dehydrogenases family. LeuB type 1 subfamily.</text>
</comment>
<dbReference type="SUPFAM" id="SSF53659">
    <property type="entry name" value="Isocitrate/Isopropylmalate dehydrogenase-like"/>
    <property type="match status" value="1"/>
</dbReference>
<dbReference type="InterPro" id="IPR019818">
    <property type="entry name" value="IsoCit/isopropylmalate_DH_CS"/>
</dbReference>
<dbReference type="FunFam" id="3.40.718.10:FF:000006">
    <property type="entry name" value="3-isopropylmalate dehydrogenase"/>
    <property type="match status" value="1"/>
</dbReference>
<evidence type="ECO:0000256" key="13">
    <source>
        <dbReference type="ARBA" id="ARBA00023002"/>
    </source>
</evidence>
<organism evidence="20 21">
    <name type="scientific">Flavonifractor plautii 1_3_50AFAA</name>
    <dbReference type="NCBI Taxonomy" id="742738"/>
    <lineage>
        <taxon>Bacteria</taxon>
        <taxon>Bacillati</taxon>
        <taxon>Bacillota</taxon>
        <taxon>Clostridia</taxon>
        <taxon>Eubacteriales</taxon>
        <taxon>Oscillospiraceae</taxon>
        <taxon>Flavonifractor</taxon>
    </lineage>
</organism>
<keyword evidence="9" id="KW-0432">Leucine biosynthesis</keyword>
<keyword evidence="15" id="KW-0464">Manganese</keyword>